<feature type="domain" description="DUF305" evidence="1">
    <location>
        <begin position="84"/>
        <end position="146"/>
    </location>
</feature>
<dbReference type="Gene3D" id="1.20.1260.10">
    <property type="match status" value="1"/>
</dbReference>
<protein>
    <submittedName>
        <fullName evidence="2">DUF305 domain-containing protein</fullName>
    </submittedName>
</protein>
<name>A0A3A3G1A1_9BURK</name>
<dbReference type="InterPro" id="IPR005183">
    <property type="entry name" value="DUF305_CopM-like"/>
</dbReference>
<dbReference type="Pfam" id="PF03713">
    <property type="entry name" value="DUF305"/>
    <property type="match status" value="1"/>
</dbReference>
<dbReference type="OrthoDB" id="8603558at2"/>
<dbReference type="PANTHER" id="PTHR36933:SF1">
    <property type="entry name" value="SLL0788 PROTEIN"/>
    <property type="match status" value="1"/>
</dbReference>
<organism evidence="2 3">
    <name type="scientific">Noviherbaspirillum saxi</name>
    <dbReference type="NCBI Taxonomy" id="2320863"/>
    <lineage>
        <taxon>Bacteria</taxon>
        <taxon>Pseudomonadati</taxon>
        <taxon>Pseudomonadota</taxon>
        <taxon>Betaproteobacteria</taxon>
        <taxon>Burkholderiales</taxon>
        <taxon>Oxalobacteraceae</taxon>
        <taxon>Noviherbaspirillum</taxon>
    </lineage>
</organism>
<dbReference type="PANTHER" id="PTHR36933">
    <property type="entry name" value="SLL0788 PROTEIN"/>
    <property type="match status" value="1"/>
</dbReference>
<dbReference type="Proteomes" id="UP000265955">
    <property type="component" value="Unassembled WGS sequence"/>
</dbReference>
<evidence type="ECO:0000313" key="3">
    <source>
        <dbReference type="Proteomes" id="UP000265955"/>
    </source>
</evidence>
<keyword evidence="3" id="KW-1185">Reference proteome</keyword>
<evidence type="ECO:0000259" key="1">
    <source>
        <dbReference type="Pfam" id="PF03713"/>
    </source>
</evidence>
<gene>
    <name evidence="2" type="ORF">D3871_17355</name>
</gene>
<comment type="caution">
    <text evidence="2">The sequence shown here is derived from an EMBL/GenBank/DDBJ whole genome shotgun (WGS) entry which is preliminary data.</text>
</comment>
<dbReference type="InterPro" id="IPR012347">
    <property type="entry name" value="Ferritin-like"/>
</dbReference>
<dbReference type="AlphaFoldDB" id="A0A3A3G1A1"/>
<sequence>MRGTSTMLTPEKIRSFLRSGITTACLLAAASAVAQHARHHGAGEGKASPQFIASTAKPFSALMDDAMAVMDDGMKRAPMNGMPEHDFVTMMIPHHQGAIDMAKAVLLNTTDPELSNLAQGIITEQQNEIRVMRAWLGRHQEKRAGRAQAPR</sequence>
<dbReference type="EMBL" id="QYUO01000002">
    <property type="protein sequence ID" value="RJF95216.1"/>
    <property type="molecule type" value="Genomic_DNA"/>
</dbReference>
<evidence type="ECO:0000313" key="2">
    <source>
        <dbReference type="EMBL" id="RJF95216.1"/>
    </source>
</evidence>
<proteinExistence type="predicted"/>
<accession>A0A3A3G1A1</accession>
<reference evidence="3" key="1">
    <citation type="submission" date="2018-09" db="EMBL/GenBank/DDBJ databases">
        <authorList>
            <person name="Zhu H."/>
        </authorList>
    </citation>
    <scope>NUCLEOTIDE SEQUENCE [LARGE SCALE GENOMIC DNA]</scope>
    <source>
        <strain evidence="3">K1R23-30</strain>
    </source>
</reference>